<gene>
    <name evidence="1" type="ordered locus">Fleli_2189</name>
</gene>
<dbReference type="KEGG" id="fli:Fleli_2189"/>
<proteinExistence type="predicted"/>
<name>I4AKT3_BERLS</name>
<evidence type="ECO:0000313" key="2">
    <source>
        <dbReference type="Proteomes" id="UP000006054"/>
    </source>
</evidence>
<dbReference type="STRING" id="880071.Fleli_2189"/>
<dbReference type="Proteomes" id="UP000006054">
    <property type="component" value="Chromosome"/>
</dbReference>
<sequence length="110" mass="12708">MRTIVFKSNEEQDIKLLIALANRLGILYQEIEQENSEKEEFIDSDTSLLYKGLELDDSPVIMSYDEYEKADKSIEISEQKIDRELAKTSFGALENDNEQSLEELLNMLTP</sequence>
<dbReference type="AlphaFoldDB" id="I4AKT3"/>
<reference evidence="2" key="1">
    <citation type="submission" date="2012-06" db="EMBL/GenBank/DDBJ databases">
        <title>The complete genome of Flexibacter litoralis DSM 6794.</title>
        <authorList>
            <person name="Lucas S."/>
            <person name="Copeland A."/>
            <person name="Lapidus A."/>
            <person name="Glavina del Rio T."/>
            <person name="Dalin E."/>
            <person name="Tice H."/>
            <person name="Bruce D."/>
            <person name="Goodwin L."/>
            <person name="Pitluck S."/>
            <person name="Peters L."/>
            <person name="Ovchinnikova G."/>
            <person name="Lu M."/>
            <person name="Kyrpides N."/>
            <person name="Mavromatis K."/>
            <person name="Ivanova N."/>
            <person name="Brettin T."/>
            <person name="Detter J.C."/>
            <person name="Han C."/>
            <person name="Larimer F."/>
            <person name="Land M."/>
            <person name="Hauser L."/>
            <person name="Markowitz V."/>
            <person name="Cheng J.-F."/>
            <person name="Hugenholtz P."/>
            <person name="Woyke T."/>
            <person name="Wu D."/>
            <person name="Spring S."/>
            <person name="Lang E."/>
            <person name="Kopitz M."/>
            <person name="Brambilla E."/>
            <person name="Klenk H.-P."/>
            <person name="Eisen J.A."/>
        </authorList>
    </citation>
    <scope>NUCLEOTIDE SEQUENCE [LARGE SCALE GENOMIC DNA]</scope>
    <source>
        <strain evidence="2">ATCC 23117 / DSM 6794 / NBRC 15988 / NCIMB 1366 / Sio-4</strain>
    </source>
</reference>
<evidence type="ECO:0000313" key="1">
    <source>
        <dbReference type="EMBL" id="AFM04568.1"/>
    </source>
</evidence>
<dbReference type="RefSeq" id="WP_014798015.1">
    <property type="nucleotide sequence ID" value="NC_018018.1"/>
</dbReference>
<dbReference type="EMBL" id="CP003345">
    <property type="protein sequence ID" value="AFM04568.1"/>
    <property type="molecule type" value="Genomic_DNA"/>
</dbReference>
<keyword evidence="2" id="KW-1185">Reference proteome</keyword>
<organism evidence="1 2">
    <name type="scientific">Bernardetia litoralis (strain ATCC 23117 / DSM 6794 / NBRC 15988 / NCIMB 1366 / Fx l1 / Sio-4)</name>
    <name type="common">Flexibacter litoralis</name>
    <dbReference type="NCBI Taxonomy" id="880071"/>
    <lineage>
        <taxon>Bacteria</taxon>
        <taxon>Pseudomonadati</taxon>
        <taxon>Bacteroidota</taxon>
        <taxon>Cytophagia</taxon>
        <taxon>Cytophagales</taxon>
        <taxon>Bernardetiaceae</taxon>
        <taxon>Bernardetia</taxon>
    </lineage>
</organism>
<dbReference type="HOGENOM" id="CLU_2167246_0_0_10"/>
<protein>
    <submittedName>
        <fullName evidence="1">Uncharacterized protein</fullName>
    </submittedName>
</protein>
<accession>I4AKT3</accession>